<keyword evidence="5" id="KW-0862">Zinc</keyword>
<feature type="transmembrane region" description="Helical" evidence="9">
    <location>
        <begin position="119"/>
        <end position="139"/>
    </location>
</feature>
<proteinExistence type="inferred from homology"/>
<dbReference type="SUPFAM" id="SSF161111">
    <property type="entry name" value="Cation efflux protein transmembrane domain-like"/>
    <property type="match status" value="1"/>
</dbReference>
<comment type="similarity">
    <text evidence="2">Belongs to the cation diffusion facilitator (CDF) transporter (TC 2.A.4) family. SLC30A subfamily.</text>
</comment>
<dbReference type="InterPro" id="IPR050681">
    <property type="entry name" value="CDF/SLC30A"/>
</dbReference>
<dbReference type="InterPro" id="IPR002524">
    <property type="entry name" value="Cation_efflux"/>
</dbReference>
<dbReference type="RefSeq" id="WP_048875509.1">
    <property type="nucleotide sequence ID" value="NZ_CP011126.1"/>
</dbReference>
<gene>
    <name evidence="12" type="primary">czcD</name>
    <name evidence="12" type="ORF">CleRT_12650</name>
</gene>
<reference evidence="12 13" key="1">
    <citation type="journal article" date="2015" name="Genome Biol. Evol.">
        <title>Distinctive Genome Reduction Rates Revealed by Genomic Analyses of Two Coxiella-Like Endosymbionts in Ticks.</title>
        <authorList>
            <person name="Gottlieb Y."/>
            <person name="Lalzar I."/>
            <person name="Klasson L."/>
        </authorList>
    </citation>
    <scope>NUCLEOTIDE SEQUENCE [LARGE SCALE GENOMIC DNA]</scope>
    <source>
        <strain evidence="12 13">CRt</strain>
    </source>
</reference>
<dbReference type="SUPFAM" id="SSF160240">
    <property type="entry name" value="Cation efflux protein cytoplasmic domain-like"/>
    <property type="match status" value="1"/>
</dbReference>
<dbReference type="PANTHER" id="PTHR11562:SF17">
    <property type="entry name" value="RE54080P-RELATED"/>
    <property type="match status" value="1"/>
</dbReference>
<dbReference type="InterPro" id="IPR027470">
    <property type="entry name" value="Cation_efflux_CTD"/>
</dbReference>
<feature type="domain" description="Cation efflux protein transmembrane" evidence="10">
    <location>
        <begin position="18"/>
        <end position="208"/>
    </location>
</feature>
<accession>A0ABM5UVA3</accession>
<dbReference type="Proteomes" id="UP000063965">
    <property type="component" value="Chromosome"/>
</dbReference>
<evidence type="ECO:0000256" key="7">
    <source>
        <dbReference type="ARBA" id="ARBA00023065"/>
    </source>
</evidence>
<evidence type="ECO:0000256" key="1">
    <source>
        <dbReference type="ARBA" id="ARBA00004141"/>
    </source>
</evidence>
<dbReference type="InterPro" id="IPR036837">
    <property type="entry name" value="Cation_efflux_CTD_sf"/>
</dbReference>
<evidence type="ECO:0000256" key="4">
    <source>
        <dbReference type="ARBA" id="ARBA00022692"/>
    </source>
</evidence>
<feature type="transmembrane region" description="Helical" evidence="9">
    <location>
        <begin position="17"/>
        <end position="38"/>
    </location>
</feature>
<feature type="transmembrane region" description="Helical" evidence="9">
    <location>
        <begin position="50"/>
        <end position="69"/>
    </location>
</feature>
<organism evidence="12 13">
    <name type="scientific">Candidatus Coxiella mudrowiae</name>
    <dbReference type="NCBI Taxonomy" id="2054173"/>
    <lineage>
        <taxon>Bacteria</taxon>
        <taxon>Pseudomonadati</taxon>
        <taxon>Pseudomonadota</taxon>
        <taxon>Gammaproteobacteria</taxon>
        <taxon>Legionellales</taxon>
        <taxon>Coxiellaceae</taxon>
        <taxon>Coxiella</taxon>
    </lineage>
</organism>
<name>A0ABM5UVA3_9COXI</name>
<evidence type="ECO:0000256" key="2">
    <source>
        <dbReference type="ARBA" id="ARBA00008873"/>
    </source>
</evidence>
<keyword evidence="6 9" id="KW-1133">Transmembrane helix</keyword>
<comment type="subcellular location">
    <subcellularLocation>
        <location evidence="1">Membrane</location>
        <topology evidence="1">Multi-pass membrane protein</topology>
    </subcellularLocation>
</comment>
<keyword evidence="4 9" id="KW-0812">Transmembrane</keyword>
<protein>
    <submittedName>
        <fullName evidence="12">Cobalt-zinc-cadmium resistance protein</fullName>
    </submittedName>
</protein>
<evidence type="ECO:0000313" key="13">
    <source>
        <dbReference type="Proteomes" id="UP000063965"/>
    </source>
</evidence>
<keyword evidence="13" id="KW-1185">Reference proteome</keyword>
<evidence type="ECO:0000259" key="10">
    <source>
        <dbReference type="Pfam" id="PF01545"/>
    </source>
</evidence>
<dbReference type="InterPro" id="IPR058533">
    <property type="entry name" value="Cation_efflux_TM"/>
</dbReference>
<dbReference type="Pfam" id="PF16916">
    <property type="entry name" value="ZT_dimer"/>
    <property type="match status" value="1"/>
</dbReference>
<sequence>MHHNHHHSHSSPTTHRILILVIFLIVGFALVEAVGAYFSHSLALLGDAAHMASDAVALGIAAFASWVGLRPPSPRHSYGFGRAEVITAWVSSVLMFIISLAVIIEAIKRIHYPSSVQSFSVMIIAMTGILLNLLIAKLFSGSKKSLNIRAALLHVISDLIGTGAALISGIVIFFTHWTLIDPVLSIFIGVLIMVSSARLLRESMMVLMEGVPHHLNICQVSQTIGRFDGIKSVHDIHIWTLSSGMTALSAHVNIKNLTAWDDLLLGLKAVLKQKYHINHVTLQPEVDIEDCDPCYKL</sequence>
<feature type="transmembrane region" description="Helical" evidence="9">
    <location>
        <begin position="85"/>
        <end position="107"/>
    </location>
</feature>
<dbReference type="Gene3D" id="1.20.1510.10">
    <property type="entry name" value="Cation efflux protein transmembrane domain"/>
    <property type="match status" value="1"/>
</dbReference>
<feature type="domain" description="Cation efflux protein cytoplasmic" evidence="11">
    <location>
        <begin position="213"/>
        <end position="285"/>
    </location>
</feature>
<keyword evidence="7" id="KW-0406">Ion transport</keyword>
<keyword evidence="8 9" id="KW-0472">Membrane</keyword>
<dbReference type="EMBL" id="CP011126">
    <property type="protein sequence ID" value="AKQ33853.1"/>
    <property type="molecule type" value="Genomic_DNA"/>
</dbReference>
<feature type="transmembrane region" description="Helical" evidence="9">
    <location>
        <begin position="183"/>
        <end position="200"/>
    </location>
</feature>
<evidence type="ECO:0000256" key="5">
    <source>
        <dbReference type="ARBA" id="ARBA00022906"/>
    </source>
</evidence>
<keyword evidence="3" id="KW-0813">Transport</keyword>
<evidence type="ECO:0000256" key="6">
    <source>
        <dbReference type="ARBA" id="ARBA00022989"/>
    </source>
</evidence>
<dbReference type="InterPro" id="IPR027469">
    <property type="entry name" value="Cation_efflux_TMD_sf"/>
</dbReference>
<evidence type="ECO:0000313" key="12">
    <source>
        <dbReference type="EMBL" id="AKQ33853.1"/>
    </source>
</evidence>
<dbReference type="Pfam" id="PF01545">
    <property type="entry name" value="Cation_efflux"/>
    <property type="match status" value="1"/>
</dbReference>
<evidence type="ECO:0000256" key="3">
    <source>
        <dbReference type="ARBA" id="ARBA00022448"/>
    </source>
</evidence>
<keyword evidence="5" id="KW-0864">Zinc transport</keyword>
<dbReference type="PANTHER" id="PTHR11562">
    <property type="entry name" value="CATION EFFLUX PROTEIN/ ZINC TRANSPORTER"/>
    <property type="match status" value="1"/>
</dbReference>
<dbReference type="NCBIfam" id="TIGR01297">
    <property type="entry name" value="CDF"/>
    <property type="match status" value="1"/>
</dbReference>
<evidence type="ECO:0000256" key="8">
    <source>
        <dbReference type="ARBA" id="ARBA00023136"/>
    </source>
</evidence>
<evidence type="ECO:0000259" key="11">
    <source>
        <dbReference type="Pfam" id="PF16916"/>
    </source>
</evidence>
<feature type="transmembrane region" description="Helical" evidence="9">
    <location>
        <begin position="151"/>
        <end position="177"/>
    </location>
</feature>
<evidence type="ECO:0000256" key="9">
    <source>
        <dbReference type="SAM" id="Phobius"/>
    </source>
</evidence>